<comment type="caution">
    <text evidence="1">The sequence shown here is derived from an EMBL/GenBank/DDBJ whole genome shotgun (WGS) entry which is preliminary data.</text>
</comment>
<gene>
    <name evidence="1" type="ORF">AVEN_273944_1</name>
</gene>
<evidence type="ECO:0008006" key="3">
    <source>
        <dbReference type="Google" id="ProtNLM"/>
    </source>
</evidence>
<evidence type="ECO:0000313" key="1">
    <source>
        <dbReference type="EMBL" id="GBM66801.1"/>
    </source>
</evidence>
<reference evidence="1 2" key="1">
    <citation type="journal article" date="2019" name="Sci. Rep.">
        <title>Orb-weaving spider Araneus ventricosus genome elucidates the spidroin gene catalogue.</title>
        <authorList>
            <person name="Kono N."/>
            <person name="Nakamura H."/>
            <person name="Ohtoshi R."/>
            <person name="Moran D.A.P."/>
            <person name="Shinohara A."/>
            <person name="Yoshida Y."/>
            <person name="Fujiwara M."/>
            <person name="Mori M."/>
            <person name="Tomita M."/>
            <person name="Arakawa K."/>
        </authorList>
    </citation>
    <scope>NUCLEOTIDE SEQUENCE [LARGE SCALE GENOMIC DNA]</scope>
</reference>
<accession>A0A4Y2HN23</accession>
<proteinExistence type="predicted"/>
<name>A0A4Y2HN23_ARAVE</name>
<organism evidence="1 2">
    <name type="scientific">Araneus ventricosus</name>
    <name type="common">Orbweaver spider</name>
    <name type="synonym">Epeira ventricosa</name>
    <dbReference type="NCBI Taxonomy" id="182803"/>
    <lineage>
        <taxon>Eukaryota</taxon>
        <taxon>Metazoa</taxon>
        <taxon>Ecdysozoa</taxon>
        <taxon>Arthropoda</taxon>
        <taxon>Chelicerata</taxon>
        <taxon>Arachnida</taxon>
        <taxon>Araneae</taxon>
        <taxon>Araneomorphae</taxon>
        <taxon>Entelegynae</taxon>
        <taxon>Araneoidea</taxon>
        <taxon>Araneidae</taxon>
        <taxon>Araneus</taxon>
    </lineage>
</organism>
<dbReference type="Proteomes" id="UP000499080">
    <property type="component" value="Unassembled WGS sequence"/>
</dbReference>
<keyword evidence="2" id="KW-1185">Reference proteome</keyword>
<dbReference type="AlphaFoldDB" id="A0A4Y2HN23"/>
<sequence>MKTQGIKPLVFDNTMCPLARLTHENRFFLPSNMTSKLQPLVHGVIKFFNALHCVIVVMHENGGAIEISKQIFVSDSLHEMTCDWRNLSQDAS</sequence>
<evidence type="ECO:0000313" key="2">
    <source>
        <dbReference type="Proteomes" id="UP000499080"/>
    </source>
</evidence>
<protein>
    <recommendedName>
        <fullName evidence="3">DDE-1 domain-containing protein</fullName>
    </recommendedName>
</protein>
<dbReference type="EMBL" id="BGPR01002045">
    <property type="protein sequence ID" value="GBM66801.1"/>
    <property type="molecule type" value="Genomic_DNA"/>
</dbReference>